<dbReference type="InterPro" id="IPR032675">
    <property type="entry name" value="LRR_dom_sf"/>
</dbReference>
<dbReference type="SUPFAM" id="SSF52047">
    <property type="entry name" value="RNI-like"/>
    <property type="match status" value="1"/>
</dbReference>
<dbReference type="HOGENOM" id="CLU_010721_1_2_1"/>
<name>A0A0D3C422_BRAOL</name>
<reference evidence="2 3" key="1">
    <citation type="journal article" date="2014" name="Genome Biol.">
        <title>Transcriptome and methylome profiling reveals relics of genome dominance in the mesopolyploid Brassica oleracea.</title>
        <authorList>
            <person name="Parkin I.A."/>
            <person name="Koh C."/>
            <person name="Tang H."/>
            <person name="Robinson S.J."/>
            <person name="Kagale S."/>
            <person name="Clarke W.E."/>
            <person name="Town C.D."/>
            <person name="Nixon J."/>
            <person name="Krishnakumar V."/>
            <person name="Bidwell S.L."/>
            <person name="Denoeud F."/>
            <person name="Belcram H."/>
            <person name="Links M.G."/>
            <person name="Just J."/>
            <person name="Clarke C."/>
            <person name="Bender T."/>
            <person name="Huebert T."/>
            <person name="Mason A.S."/>
            <person name="Pires J.C."/>
            <person name="Barker G."/>
            <person name="Moore J."/>
            <person name="Walley P.G."/>
            <person name="Manoli S."/>
            <person name="Batley J."/>
            <person name="Edwards D."/>
            <person name="Nelson M.N."/>
            <person name="Wang X."/>
            <person name="Paterson A.H."/>
            <person name="King G."/>
            <person name="Bancroft I."/>
            <person name="Chalhoub B."/>
            <person name="Sharpe A.G."/>
        </authorList>
    </citation>
    <scope>NUCLEOTIDE SEQUENCE</scope>
    <source>
        <strain evidence="2 3">cv. TO1000</strain>
    </source>
</reference>
<dbReference type="Pfam" id="PF00646">
    <property type="entry name" value="F-box"/>
    <property type="match status" value="1"/>
</dbReference>
<reference evidence="2" key="2">
    <citation type="submission" date="2015-03" db="UniProtKB">
        <authorList>
            <consortium name="EnsemblPlants"/>
        </authorList>
    </citation>
    <scope>IDENTIFICATION</scope>
</reference>
<dbReference type="SUPFAM" id="SSF81383">
    <property type="entry name" value="F-box domain"/>
    <property type="match status" value="1"/>
</dbReference>
<dbReference type="PANTHER" id="PTHR31900">
    <property type="entry name" value="F-BOX/RNI SUPERFAMILY PROTEIN-RELATED"/>
    <property type="match status" value="1"/>
</dbReference>
<dbReference type="Gene3D" id="3.80.10.10">
    <property type="entry name" value="Ribonuclease Inhibitor"/>
    <property type="match status" value="1"/>
</dbReference>
<dbReference type="AlphaFoldDB" id="A0A0D3C422"/>
<keyword evidence="3" id="KW-1185">Reference proteome</keyword>
<dbReference type="SMART" id="SM00579">
    <property type="entry name" value="FBD"/>
    <property type="match status" value="1"/>
</dbReference>
<evidence type="ECO:0000313" key="3">
    <source>
        <dbReference type="Proteomes" id="UP000032141"/>
    </source>
</evidence>
<dbReference type="RefSeq" id="XP_013635421.1">
    <property type="nucleotide sequence ID" value="XM_013779967.1"/>
</dbReference>
<feature type="domain" description="FBD" evidence="1">
    <location>
        <begin position="351"/>
        <end position="407"/>
    </location>
</feature>
<dbReference type="PANTHER" id="PTHR31900:SF34">
    <property type="entry name" value="EMB|CAB62440.1-RELATED"/>
    <property type="match status" value="1"/>
</dbReference>
<dbReference type="CDD" id="cd22160">
    <property type="entry name" value="F-box_AtFBL13-like"/>
    <property type="match status" value="1"/>
</dbReference>
<dbReference type="Pfam" id="PF08387">
    <property type="entry name" value="FBD"/>
    <property type="match status" value="1"/>
</dbReference>
<dbReference type="InterPro" id="IPR050232">
    <property type="entry name" value="FBL13/AtMIF1-like"/>
</dbReference>
<evidence type="ECO:0000259" key="1">
    <source>
        <dbReference type="SMART" id="SM00579"/>
    </source>
</evidence>
<organism evidence="2 3">
    <name type="scientific">Brassica oleracea var. oleracea</name>
    <dbReference type="NCBI Taxonomy" id="109376"/>
    <lineage>
        <taxon>Eukaryota</taxon>
        <taxon>Viridiplantae</taxon>
        <taxon>Streptophyta</taxon>
        <taxon>Embryophyta</taxon>
        <taxon>Tracheophyta</taxon>
        <taxon>Spermatophyta</taxon>
        <taxon>Magnoliopsida</taxon>
        <taxon>eudicotyledons</taxon>
        <taxon>Gunneridae</taxon>
        <taxon>Pentapetalae</taxon>
        <taxon>rosids</taxon>
        <taxon>malvids</taxon>
        <taxon>Brassicales</taxon>
        <taxon>Brassicaceae</taxon>
        <taxon>Brassiceae</taxon>
        <taxon>Brassica</taxon>
    </lineage>
</organism>
<dbReference type="EnsemblPlants" id="Bo4g182400.1">
    <property type="protein sequence ID" value="Bo4g182400.1"/>
    <property type="gene ID" value="Bo4g182400"/>
</dbReference>
<evidence type="ECO:0000313" key="2">
    <source>
        <dbReference type="EnsemblPlants" id="Bo4g182400.1"/>
    </source>
</evidence>
<dbReference type="InterPro" id="IPR001810">
    <property type="entry name" value="F-box_dom"/>
</dbReference>
<dbReference type="InterPro" id="IPR036047">
    <property type="entry name" value="F-box-like_dom_sf"/>
</dbReference>
<dbReference type="InterPro" id="IPR053781">
    <property type="entry name" value="F-box_AtFBL13-like"/>
</dbReference>
<dbReference type="STRING" id="109376.A0A0D3C422"/>
<protein>
    <recommendedName>
        <fullName evidence="1">FBD domain-containing protein</fullName>
    </recommendedName>
</protein>
<dbReference type="GeneID" id="106341149"/>
<dbReference type="Proteomes" id="UP000032141">
    <property type="component" value="Chromosome C4"/>
</dbReference>
<dbReference type="OrthoDB" id="1073753at2759"/>
<dbReference type="KEGG" id="boe:106341149"/>
<proteinExistence type="predicted"/>
<accession>A0A0D3C422</accession>
<dbReference type="Pfam" id="PF24758">
    <property type="entry name" value="LRR_At5g56370"/>
    <property type="match status" value="1"/>
</dbReference>
<dbReference type="InterPro" id="IPR055411">
    <property type="entry name" value="LRR_FXL15/At3g58940/PEG3-like"/>
</dbReference>
<sequence>MGNINELCDDLLVNILLKIPTEEVVATSLLSRRWRSVWKLVPKLDFRDYSYKYHATSAAPSEFIDKFLERNTAPALETLHLNLYHLRDYSPESLEKWVNVAVARNVLDLNLLYCLHCRYPIRFPTSLYTHETLVVLRLRGTIVDDVPSKTSFRSLKTLSLRDMSFSSDGTVDRFLSCFPVLETLVVRRWIADNVKTYSICVPSLRSLDVEELVGGYADPRYDHGYVINTPRLKFLHMVDHFSGFCSLVNVPEELEAEIHLRFCDSDKLLGSLASAKKLSLCLKPQMDSCLKGDFDQLVFLELCVMCSLDWLNVILKHSPKLRALRLSRTRHSCQNSRNVRTNWERPTCIPDCLTSSLETVEWIAYEGTEEEENVVKFLLENGNLCFKKRWRKAIYGKFSYEILRLGRGARG</sequence>
<dbReference type="Gramene" id="Bo4g182400.1">
    <property type="protein sequence ID" value="Bo4g182400.1"/>
    <property type="gene ID" value="Bo4g182400"/>
</dbReference>
<dbReference type="OMA" id="CIPECLT"/>
<dbReference type="InterPro" id="IPR006566">
    <property type="entry name" value="FBD"/>
</dbReference>